<dbReference type="PRINTS" id="PR00111">
    <property type="entry name" value="ABHYDROLASE"/>
</dbReference>
<sequence length="417" mass="47710">MLHPGLNLNYFRNSLLFWKCLEARKTFTLAAVTVLFFYLISPFLLQQHKCFILQSPAESIPVVVVIFSINSWIVLSMQGNQDLAEKDVHYEEEYIECWETKRFTCRWLPVHQEIKALVFLCHGYAMECSVFMRETGIRFAQAGYAVFGIDYEGHGKSDGRRCYVESFTALVNDTIAFFKSIREMEIYGNKARFLYGESMGGAVVLYIHRKEPQEWSGAILQAPMCKISEKVKPPAIFTSILLKLAEYIPSWKIVPSANIIDNAFKDPIKRQEIRANPLIYQQLPRVKTAVECLKASEDLAKHLDEVTLPFLVLHGEEDRVTDPNISRELFQTSKSCDKEFKLYPGMWHGLTAGESDDNIELVFNDIIRWLNNRSPTNARDSPLRHADVESAMEFTTPSKLQDKELPKACRVAAQACG</sequence>
<dbReference type="EnsemblPlants" id="Pp3c11_5550V3.5">
    <property type="protein sequence ID" value="Pp3c11_5550V3.5"/>
    <property type="gene ID" value="Pp3c11_5550"/>
</dbReference>
<dbReference type="OMA" id="ANPQQCR"/>
<dbReference type="AlphaFoldDB" id="A0A7I4A922"/>
<feature type="transmembrane region" description="Helical" evidence="1">
    <location>
        <begin position="57"/>
        <end position="75"/>
    </location>
</feature>
<dbReference type="GO" id="GO:0016020">
    <property type="term" value="C:membrane"/>
    <property type="evidence" value="ECO:0000318"/>
    <property type="project" value="GO_Central"/>
</dbReference>
<dbReference type="SUPFAM" id="SSF53474">
    <property type="entry name" value="alpha/beta-Hydrolases"/>
    <property type="match status" value="1"/>
</dbReference>
<reference evidence="3" key="3">
    <citation type="submission" date="2020-12" db="UniProtKB">
        <authorList>
            <consortium name="EnsemblPlants"/>
        </authorList>
    </citation>
    <scope>IDENTIFICATION</scope>
</reference>
<feature type="domain" description="Serine aminopeptidase S33" evidence="2">
    <location>
        <begin position="113"/>
        <end position="351"/>
    </location>
</feature>
<reference evidence="3 4" key="2">
    <citation type="journal article" date="2018" name="Plant J.">
        <title>The Physcomitrella patens chromosome-scale assembly reveals moss genome structure and evolution.</title>
        <authorList>
            <person name="Lang D."/>
            <person name="Ullrich K.K."/>
            <person name="Murat F."/>
            <person name="Fuchs J."/>
            <person name="Jenkins J."/>
            <person name="Haas F.B."/>
            <person name="Piednoel M."/>
            <person name="Gundlach H."/>
            <person name="Van Bel M."/>
            <person name="Meyberg R."/>
            <person name="Vives C."/>
            <person name="Morata J."/>
            <person name="Symeonidi A."/>
            <person name="Hiss M."/>
            <person name="Muchero W."/>
            <person name="Kamisugi Y."/>
            <person name="Saleh O."/>
            <person name="Blanc G."/>
            <person name="Decker E.L."/>
            <person name="van Gessel N."/>
            <person name="Grimwood J."/>
            <person name="Hayes R.D."/>
            <person name="Graham S.W."/>
            <person name="Gunter L.E."/>
            <person name="McDaniel S.F."/>
            <person name="Hoernstein S.N.W."/>
            <person name="Larsson A."/>
            <person name="Li F.W."/>
            <person name="Perroud P.F."/>
            <person name="Phillips J."/>
            <person name="Ranjan P."/>
            <person name="Rokshar D.S."/>
            <person name="Rothfels C.J."/>
            <person name="Schneider L."/>
            <person name="Shu S."/>
            <person name="Stevenson D.W."/>
            <person name="Thummler F."/>
            <person name="Tillich M."/>
            <person name="Villarreal Aguilar J.C."/>
            <person name="Widiez T."/>
            <person name="Wong G.K."/>
            <person name="Wymore A."/>
            <person name="Zhang Y."/>
            <person name="Zimmer A.D."/>
            <person name="Quatrano R.S."/>
            <person name="Mayer K.F.X."/>
            <person name="Goodstein D."/>
            <person name="Casacuberta J.M."/>
            <person name="Vandepoele K."/>
            <person name="Reski R."/>
            <person name="Cuming A.C."/>
            <person name="Tuskan G.A."/>
            <person name="Maumus F."/>
            <person name="Salse J."/>
            <person name="Schmutz J."/>
            <person name="Rensing S.A."/>
        </authorList>
    </citation>
    <scope>NUCLEOTIDE SEQUENCE [LARGE SCALE GENOMIC DNA]</scope>
    <source>
        <strain evidence="3 4">cv. Gransden 2004</strain>
    </source>
</reference>
<dbReference type="Pfam" id="PF12146">
    <property type="entry name" value="Hydrolase_4"/>
    <property type="match status" value="1"/>
</dbReference>
<keyword evidence="1" id="KW-0472">Membrane</keyword>
<dbReference type="InterPro" id="IPR029058">
    <property type="entry name" value="AB_hydrolase_fold"/>
</dbReference>
<feature type="transmembrane region" description="Helical" evidence="1">
    <location>
        <begin position="26"/>
        <end position="45"/>
    </location>
</feature>
<organism evidence="3 4">
    <name type="scientific">Physcomitrium patens</name>
    <name type="common">Spreading-leaved earth moss</name>
    <name type="synonym">Physcomitrella patens</name>
    <dbReference type="NCBI Taxonomy" id="3218"/>
    <lineage>
        <taxon>Eukaryota</taxon>
        <taxon>Viridiplantae</taxon>
        <taxon>Streptophyta</taxon>
        <taxon>Embryophyta</taxon>
        <taxon>Bryophyta</taxon>
        <taxon>Bryophytina</taxon>
        <taxon>Bryopsida</taxon>
        <taxon>Funariidae</taxon>
        <taxon>Funariales</taxon>
        <taxon>Funariaceae</taxon>
        <taxon>Physcomitrium</taxon>
    </lineage>
</organism>
<dbReference type="InterPro" id="IPR000073">
    <property type="entry name" value="AB_hydrolase_1"/>
</dbReference>
<gene>
    <name evidence="3" type="primary">LOC112288531</name>
</gene>
<keyword evidence="1" id="KW-0812">Transmembrane</keyword>
<dbReference type="Proteomes" id="UP000006727">
    <property type="component" value="Chromosome 11"/>
</dbReference>
<dbReference type="InterPro" id="IPR051044">
    <property type="entry name" value="MAG_DAG_Lipase"/>
</dbReference>
<proteinExistence type="predicted"/>
<dbReference type="PANTHER" id="PTHR11614">
    <property type="entry name" value="PHOSPHOLIPASE-RELATED"/>
    <property type="match status" value="1"/>
</dbReference>
<dbReference type="InterPro" id="IPR022742">
    <property type="entry name" value="Hydrolase_4"/>
</dbReference>
<keyword evidence="4" id="KW-1185">Reference proteome</keyword>
<name>A0A7I4A922_PHYPA</name>
<evidence type="ECO:0000313" key="3">
    <source>
        <dbReference type="EnsemblPlants" id="Pp3c11_5550V3.5"/>
    </source>
</evidence>
<dbReference type="EMBL" id="ABEU02000011">
    <property type="status" value="NOT_ANNOTATED_CDS"/>
    <property type="molecule type" value="Genomic_DNA"/>
</dbReference>
<dbReference type="Gene3D" id="3.40.50.1820">
    <property type="entry name" value="alpha/beta hydrolase"/>
    <property type="match status" value="1"/>
</dbReference>
<dbReference type="EnsemblPlants" id="Pp3c11_5550V3.6">
    <property type="protein sequence ID" value="Pp3c11_5550V3.6"/>
    <property type="gene ID" value="Pp3c11_5550"/>
</dbReference>
<evidence type="ECO:0000256" key="1">
    <source>
        <dbReference type="SAM" id="Phobius"/>
    </source>
</evidence>
<keyword evidence="1" id="KW-1133">Transmembrane helix</keyword>
<dbReference type="Gramene" id="Pp3c11_5550V3.5">
    <property type="protein sequence ID" value="Pp3c11_5550V3.5"/>
    <property type="gene ID" value="Pp3c11_5550"/>
</dbReference>
<dbReference type="Gramene" id="Pp3c11_5550V3.6">
    <property type="protein sequence ID" value="Pp3c11_5550V3.6"/>
    <property type="gene ID" value="Pp3c11_5550"/>
</dbReference>
<accession>A0A7I4A922</accession>
<evidence type="ECO:0000313" key="4">
    <source>
        <dbReference type="Proteomes" id="UP000006727"/>
    </source>
</evidence>
<protein>
    <recommendedName>
        <fullName evidence="2">Serine aminopeptidase S33 domain-containing protein</fullName>
    </recommendedName>
</protein>
<reference evidence="3 4" key="1">
    <citation type="journal article" date="2008" name="Science">
        <title>The Physcomitrella genome reveals evolutionary insights into the conquest of land by plants.</title>
        <authorList>
            <person name="Rensing S."/>
            <person name="Lang D."/>
            <person name="Zimmer A."/>
            <person name="Terry A."/>
            <person name="Salamov A."/>
            <person name="Shapiro H."/>
            <person name="Nishiyama T."/>
            <person name="Perroud P.-F."/>
            <person name="Lindquist E."/>
            <person name="Kamisugi Y."/>
            <person name="Tanahashi T."/>
            <person name="Sakakibara K."/>
            <person name="Fujita T."/>
            <person name="Oishi K."/>
            <person name="Shin-I T."/>
            <person name="Kuroki Y."/>
            <person name="Toyoda A."/>
            <person name="Suzuki Y."/>
            <person name="Hashimoto A."/>
            <person name="Yamaguchi K."/>
            <person name="Sugano A."/>
            <person name="Kohara Y."/>
            <person name="Fujiyama A."/>
            <person name="Anterola A."/>
            <person name="Aoki S."/>
            <person name="Ashton N."/>
            <person name="Barbazuk W.B."/>
            <person name="Barker E."/>
            <person name="Bennetzen J."/>
            <person name="Bezanilla M."/>
            <person name="Blankenship R."/>
            <person name="Cho S.H."/>
            <person name="Dutcher S."/>
            <person name="Estelle M."/>
            <person name="Fawcett J.A."/>
            <person name="Gundlach H."/>
            <person name="Hanada K."/>
            <person name="Heyl A."/>
            <person name="Hicks K.A."/>
            <person name="Hugh J."/>
            <person name="Lohr M."/>
            <person name="Mayer K."/>
            <person name="Melkozernov A."/>
            <person name="Murata T."/>
            <person name="Nelson D."/>
            <person name="Pils B."/>
            <person name="Prigge M."/>
            <person name="Reiss B."/>
            <person name="Renner T."/>
            <person name="Rombauts S."/>
            <person name="Rushton P."/>
            <person name="Sanderfoot A."/>
            <person name="Schween G."/>
            <person name="Shiu S.-H."/>
            <person name="Stueber K."/>
            <person name="Theodoulou F.L."/>
            <person name="Tu H."/>
            <person name="Van de Peer Y."/>
            <person name="Verrier P.J."/>
            <person name="Waters E."/>
            <person name="Wood A."/>
            <person name="Yang L."/>
            <person name="Cove D."/>
            <person name="Cuming A."/>
            <person name="Hasebe M."/>
            <person name="Lucas S."/>
            <person name="Mishler D.B."/>
            <person name="Reski R."/>
            <person name="Grigoriev I."/>
            <person name="Quatrano R.S."/>
            <person name="Boore J.L."/>
        </authorList>
    </citation>
    <scope>NUCLEOTIDE SEQUENCE [LARGE SCALE GENOMIC DNA]</scope>
    <source>
        <strain evidence="3 4">cv. Gransden 2004</strain>
    </source>
</reference>
<evidence type="ECO:0000259" key="2">
    <source>
        <dbReference type="Pfam" id="PF12146"/>
    </source>
</evidence>
<dbReference type="GO" id="GO:0016298">
    <property type="term" value="F:lipase activity"/>
    <property type="evidence" value="ECO:0000318"/>
    <property type="project" value="GO_Central"/>
</dbReference>
<dbReference type="FunFam" id="3.40.50.1820:FF:000036">
    <property type="entry name" value="Alpha/beta-Hydrolases superfamily protein"/>
    <property type="match status" value="1"/>
</dbReference>